<name>K0SKM4_THAOC</name>
<sequence>PSMPLRLSLPKLDVPWLGSSSIADLVVKKN</sequence>
<dbReference type="EMBL" id="AGNL01019862">
    <property type="protein sequence ID" value="EJK61526.1"/>
    <property type="molecule type" value="Genomic_DNA"/>
</dbReference>
<feature type="non-terminal residue" evidence="1">
    <location>
        <position position="1"/>
    </location>
</feature>
<proteinExistence type="predicted"/>
<evidence type="ECO:0000313" key="2">
    <source>
        <dbReference type="Proteomes" id="UP000266841"/>
    </source>
</evidence>
<dbReference type="Proteomes" id="UP000266841">
    <property type="component" value="Unassembled WGS sequence"/>
</dbReference>
<keyword evidence="2" id="KW-1185">Reference proteome</keyword>
<gene>
    <name evidence="1" type="ORF">THAOC_17969</name>
</gene>
<dbReference type="AlphaFoldDB" id="K0SKM4"/>
<organism evidence="1 2">
    <name type="scientific">Thalassiosira oceanica</name>
    <name type="common">Marine diatom</name>
    <dbReference type="NCBI Taxonomy" id="159749"/>
    <lineage>
        <taxon>Eukaryota</taxon>
        <taxon>Sar</taxon>
        <taxon>Stramenopiles</taxon>
        <taxon>Ochrophyta</taxon>
        <taxon>Bacillariophyta</taxon>
        <taxon>Coscinodiscophyceae</taxon>
        <taxon>Thalassiosirophycidae</taxon>
        <taxon>Thalassiosirales</taxon>
        <taxon>Thalassiosiraceae</taxon>
        <taxon>Thalassiosira</taxon>
    </lineage>
</organism>
<reference evidence="1 2" key="1">
    <citation type="journal article" date="2012" name="Genome Biol.">
        <title>Genome and low-iron response of an oceanic diatom adapted to chronic iron limitation.</title>
        <authorList>
            <person name="Lommer M."/>
            <person name="Specht M."/>
            <person name="Roy A.S."/>
            <person name="Kraemer L."/>
            <person name="Andreson R."/>
            <person name="Gutowska M.A."/>
            <person name="Wolf J."/>
            <person name="Bergner S.V."/>
            <person name="Schilhabel M.B."/>
            <person name="Klostermeier U.C."/>
            <person name="Beiko R.G."/>
            <person name="Rosenstiel P."/>
            <person name="Hippler M."/>
            <person name="Laroche J."/>
        </authorList>
    </citation>
    <scope>NUCLEOTIDE SEQUENCE [LARGE SCALE GENOMIC DNA]</scope>
    <source>
        <strain evidence="1 2">CCMP1005</strain>
    </source>
</reference>
<accession>K0SKM4</accession>
<protein>
    <submittedName>
        <fullName evidence="1">Uncharacterized protein</fullName>
    </submittedName>
</protein>
<evidence type="ECO:0000313" key="1">
    <source>
        <dbReference type="EMBL" id="EJK61526.1"/>
    </source>
</evidence>
<comment type="caution">
    <text evidence="1">The sequence shown here is derived from an EMBL/GenBank/DDBJ whole genome shotgun (WGS) entry which is preliminary data.</text>
</comment>